<dbReference type="PANTHER" id="PTHR21367:SF1">
    <property type="entry name" value="ARGINYL-TRNA--PROTEIN TRANSFERASE 1"/>
    <property type="match status" value="1"/>
</dbReference>
<dbReference type="InterPro" id="IPR007471">
    <property type="entry name" value="N-end_Aminoacyl_Trfase_N"/>
</dbReference>
<protein>
    <recommendedName>
        <fullName evidence="1">N-end aminoacyl transferase N-terminal domain-containing protein</fullName>
    </recommendedName>
</protein>
<dbReference type="EMBL" id="JAYMYR010000004">
    <property type="protein sequence ID" value="KAK7368290.1"/>
    <property type="molecule type" value="Genomic_DNA"/>
</dbReference>
<evidence type="ECO:0000313" key="3">
    <source>
        <dbReference type="Proteomes" id="UP001374584"/>
    </source>
</evidence>
<name>A0AAN9N867_PHACN</name>
<reference evidence="2 3" key="1">
    <citation type="submission" date="2024-01" db="EMBL/GenBank/DDBJ databases">
        <title>The genomes of 5 underutilized Papilionoideae crops provide insights into root nodulation and disease resistanc.</title>
        <authorList>
            <person name="Jiang F."/>
        </authorList>
    </citation>
    <scope>NUCLEOTIDE SEQUENCE [LARGE SCALE GENOMIC DNA]</scope>
    <source>
        <strain evidence="2">JINMINGXINNONG_FW02</strain>
        <tissue evidence="2">Leaves</tissue>
    </source>
</reference>
<feature type="domain" description="N-end aminoacyl transferase N-terminal" evidence="1">
    <location>
        <begin position="87"/>
        <end position="143"/>
    </location>
</feature>
<dbReference type="GO" id="GO:0005737">
    <property type="term" value="C:cytoplasm"/>
    <property type="evidence" value="ECO:0007669"/>
    <property type="project" value="TreeGrafter"/>
</dbReference>
<dbReference type="Pfam" id="PF04376">
    <property type="entry name" value="ATE_N"/>
    <property type="match status" value="1"/>
</dbReference>
<sequence length="166" mass="19571">MRERITRHANEALKRCGYFSGANVNNARRVWHDVAWRCGVEKWPRDNARASDHLVLFVDYLARFRFEFWHCFGEGSRQRGRMSVVAYLASYSSRAKFLSAALVTTIIQRVPDLLDRDWRRSGSFLYKPEMERTCCPSYTIHLNSIHHLQDLLLHDQCIFPSQDQLH</sequence>
<dbReference type="GO" id="GO:0006361">
    <property type="term" value="P:transcription initiation at RNA polymerase I promoter"/>
    <property type="evidence" value="ECO:0007669"/>
    <property type="project" value="InterPro"/>
</dbReference>
<dbReference type="GO" id="GO:0001181">
    <property type="term" value="F:RNA polymerase I general transcription initiation factor activity"/>
    <property type="evidence" value="ECO:0007669"/>
    <property type="project" value="InterPro"/>
</dbReference>
<keyword evidence="3" id="KW-1185">Reference proteome</keyword>
<accession>A0AAN9N867</accession>
<dbReference type="AlphaFoldDB" id="A0AAN9N867"/>
<evidence type="ECO:0000259" key="1">
    <source>
        <dbReference type="Pfam" id="PF04376"/>
    </source>
</evidence>
<proteinExistence type="predicted"/>
<comment type="caution">
    <text evidence="2">The sequence shown here is derived from an EMBL/GenBank/DDBJ whole genome shotgun (WGS) entry which is preliminary data.</text>
</comment>
<organism evidence="2 3">
    <name type="scientific">Phaseolus coccineus</name>
    <name type="common">Scarlet runner bean</name>
    <name type="synonym">Phaseolus multiflorus</name>
    <dbReference type="NCBI Taxonomy" id="3886"/>
    <lineage>
        <taxon>Eukaryota</taxon>
        <taxon>Viridiplantae</taxon>
        <taxon>Streptophyta</taxon>
        <taxon>Embryophyta</taxon>
        <taxon>Tracheophyta</taxon>
        <taxon>Spermatophyta</taxon>
        <taxon>Magnoliopsida</taxon>
        <taxon>eudicotyledons</taxon>
        <taxon>Gunneridae</taxon>
        <taxon>Pentapetalae</taxon>
        <taxon>rosids</taxon>
        <taxon>fabids</taxon>
        <taxon>Fabales</taxon>
        <taxon>Fabaceae</taxon>
        <taxon>Papilionoideae</taxon>
        <taxon>50 kb inversion clade</taxon>
        <taxon>NPAAA clade</taxon>
        <taxon>indigoferoid/millettioid clade</taxon>
        <taxon>Phaseoleae</taxon>
        <taxon>Phaseolus</taxon>
    </lineage>
</organism>
<dbReference type="InterPro" id="IPR030700">
    <property type="entry name" value="N-end_Aminoacyl_Trfase"/>
</dbReference>
<dbReference type="Proteomes" id="UP001374584">
    <property type="component" value="Unassembled WGS sequence"/>
</dbReference>
<evidence type="ECO:0000313" key="2">
    <source>
        <dbReference type="EMBL" id="KAK7368290.1"/>
    </source>
</evidence>
<gene>
    <name evidence="2" type="ORF">VNO80_10315</name>
</gene>
<dbReference type="PANTHER" id="PTHR21367">
    <property type="entry name" value="ARGININE-TRNA-PROTEIN TRANSFERASE 1"/>
    <property type="match status" value="1"/>
</dbReference>
<dbReference type="GO" id="GO:0004057">
    <property type="term" value="F:arginyl-tRNA--protein transferase activity"/>
    <property type="evidence" value="ECO:0007669"/>
    <property type="project" value="InterPro"/>
</dbReference>